<feature type="repeat" description="ARM" evidence="1">
    <location>
        <begin position="195"/>
        <end position="222"/>
    </location>
</feature>
<evidence type="ECO:0000313" key="4">
    <source>
        <dbReference type="Proteomes" id="UP000823941"/>
    </source>
</evidence>
<comment type="caution">
    <text evidence="3">The sequence shown here is derived from an EMBL/GenBank/DDBJ whole genome shotgun (WGS) entry which is preliminary data.</text>
</comment>
<dbReference type="InterPro" id="IPR011989">
    <property type="entry name" value="ARM-like"/>
</dbReference>
<accession>A0ABQ7QEJ3</accession>
<evidence type="ECO:0000256" key="2">
    <source>
        <dbReference type="SAM" id="MobiDB-lite"/>
    </source>
</evidence>
<dbReference type="InterPro" id="IPR000225">
    <property type="entry name" value="Armadillo"/>
</dbReference>
<reference evidence="3 4" key="1">
    <citation type="submission" date="2021-06" db="EMBL/GenBank/DDBJ databases">
        <title>A haploid diamondback moth (Plutella xylostella L.) genome assembly resolves 31 chromosomes and identifies a diamide resistance mutation.</title>
        <authorList>
            <person name="Ward C.M."/>
            <person name="Perry K.D."/>
            <person name="Baker G."/>
            <person name="Powis K."/>
            <person name="Heckel D.G."/>
            <person name="Baxter S.W."/>
        </authorList>
    </citation>
    <scope>NUCLEOTIDE SEQUENCE [LARGE SCALE GENOMIC DNA]</scope>
    <source>
        <strain evidence="3 4">LV</strain>
        <tissue evidence="3">Single pupa</tissue>
    </source>
</reference>
<dbReference type="InterPro" id="IPR038905">
    <property type="entry name" value="ARMC2"/>
</dbReference>
<dbReference type="InterPro" id="IPR016024">
    <property type="entry name" value="ARM-type_fold"/>
</dbReference>
<name>A0ABQ7QEJ3_PLUXY</name>
<dbReference type="PROSITE" id="PS50176">
    <property type="entry name" value="ARM_REPEAT"/>
    <property type="match status" value="1"/>
</dbReference>
<dbReference type="SUPFAM" id="SSF48371">
    <property type="entry name" value="ARM repeat"/>
    <property type="match status" value="1"/>
</dbReference>
<dbReference type="Proteomes" id="UP000823941">
    <property type="component" value="Chromosome 16"/>
</dbReference>
<dbReference type="Gene3D" id="1.25.10.10">
    <property type="entry name" value="Leucine-rich Repeat Variant"/>
    <property type="match status" value="1"/>
</dbReference>
<dbReference type="Pfam" id="PF00514">
    <property type="entry name" value="Arm"/>
    <property type="match status" value="1"/>
</dbReference>
<sequence>MAAADDGVRVDIYSMEGGVDTLLTVLESYTERARGPADPEADPDLHLIGSDLCGSDGSNEDVLIKTVRVIANLCLSWRVGAALASSHCGRVCRAALACLRAPRRSPAPSATTDYEEAGDSPHEDRRHELATAVLATVNNVTFYRDHAAPAPPLLEDIARETCSWLGESAAGGEAVRALGNLSRAAPLAQLLALEGALPRLAPLLTHEDSSVRCAAAGVLVNMCGAGVAAAAPAATHALELSAESRDAAMAALLARALWNAHSHGALSVSDGRRAADALTVFIGESISYTIFYYSCQLALWNAHSHGALSVSDGRRAADALTVFIGESISYTIFYYSCQLALWNAHSHGALSVSDGRRAADALTVFIGESISYTIFYYSCQLALWNAHSHGALSVSDGRRAADALTVFIGESISYTIFYYSCQLALWNAHSHGALSVSDGRRAADALTVFIGESISYTIFYYSCQLALWNAHSHGALSVSDGRRAADALTVFIGESMSYTIFYYSCQLALWNAHSHGALSVSDGRRAADALTVFIGECISTRKHVTLTCNRERVRSALAWRYSWF</sequence>
<dbReference type="EMBL" id="JAHIBW010000016">
    <property type="protein sequence ID" value="KAG7303641.1"/>
    <property type="molecule type" value="Genomic_DNA"/>
</dbReference>
<protein>
    <submittedName>
        <fullName evidence="3">Uncharacterized protein</fullName>
    </submittedName>
</protein>
<keyword evidence="4" id="KW-1185">Reference proteome</keyword>
<proteinExistence type="predicted"/>
<evidence type="ECO:0000256" key="1">
    <source>
        <dbReference type="PROSITE-ProRule" id="PRU00259"/>
    </source>
</evidence>
<evidence type="ECO:0000313" key="3">
    <source>
        <dbReference type="EMBL" id="KAG7303641.1"/>
    </source>
</evidence>
<feature type="region of interest" description="Disordered" evidence="2">
    <location>
        <begin position="104"/>
        <end position="123"/>
    </location>
</feature>
<dbReference type="PANTHER" id="PTHR21356:SF1">
    <property type="entry name" value="ARMADILLO REPEAT-CONTAINING PROTEIN 2"/>
    <property type="match status" value="1"/>
</dbReference>
<gene>
    <name evidence="3" type="ORF">JYU34_012172</name>
</gene>
<organism evidence="3 4">
    <name type="scientific">Plutella xylostella</name>
    <name type="common">Diamondback moth</name>
    <name type="synonym">Plutella maculipennis</name>
    <dbReference type="NCBI Taxonomy" id="51655"/>
    <lineage>
        <taxon>Eukaryota</taxon>
        <taxon>Metazoa</taxon>
        <taxon>Ecdysozoa</taxon>
        <taxon>Arthropoda</taxon>
        <taxon>Hexapoda</taxon>
        <taxon>Insecta</taxon>
        <taxon>Pterygota</taxon>
        <taxon>Neoptera</taxon>
        <taxon>Endopterygota</taxon>
        <taxon>Lepidoptera</taxon>
        <taxon>Glossata</taxon>
        <taxon>Ditrysia</taxon>
        <taxon>Yponomeutoidea</taxon>
        <taxon>Plutellidae</taxon>
        <taxon>Plutella</taxon>
    </lineage>
</organism>
<dbReference type="PANTHER" id="PTHR21356">
    <property type="entry name" value="ARMADILLO REPEAT CONTAINING 2"/>
    <property type="match status" value="1"/>
</dbReference>